<dbReference type="InterPro" id="IPR027417">
    <property type="entry name" value="P-loop_NTPase"/>
</dbReference>
<dbReference type="EMBL" id="GG663744">
    <property type="protein sequence ID" value="EEH53987.1"/>
    <property type="molecule type" value="Genomic_DNA"/>
</dbReference>
<protein>
    <submittedName>
        <fullName evidence="2">Predicted protein</fullName>
    </submittedName>
</protein>
<organism evidence="3">
    <name type="scientific">Micromonas pusilla (strain CCMP1545)</name>
    <name type="common">Picoplanktonic green alga</name>
    <dbReference type="NCBI Taxonomy" id="564608"/>
    <lineage>
        <taxon>Eukaryota</taxon>
        <taxon>Viridiplantae</taxon>
        <taxon>Chlorophyta</taxon>
        <taxon>Mamiellophyceae</taxon>
        <taxon>Mamiellales</taxon>
        <taxon>Mamiellaceae</taxon>
        <taxon>Micromonas</taxon>
    </lineage>
</organism>
<feature type="compositionally biased region" description="Low complexity" evidence="1">
    <location>
        <begin position="122"/>
        <end position="138"/>
    </location>
</feature>
<dbReference type="RefSeq" id="XP_003061357.1">
    <property type="nucleotide sequence ID" value="XM_003061311.1"/>
</dbReference>
<dbReference type="KEGG" id="mpp:MICPUCDRAFT_41491"/>
<name>C1N095_MICPC</name>
<feature type="compositionally biased region" description="Basic and acidic residues" evidence="1">
    <location>
        <begin position="180"/>
        <end position="195"/>
    </location>
</feature>
<feature type="region of interest" description="Disordered" evidence="1">
    <location>
        <begin position="538"/>
        <end position="557"/>
    </location>
</feature>
<proteinExistence type="predicted"/>
<feature type="compositionally biased region" description="Basic and acidic residues" evidence="1">
    <location>
        <begin position="72"/>
        <end position="91"/>
    </location>
</feature>
<feature type="compositionally biased region" description="Basic residues" evidence="1">
    <location>
        <begin position="154"/>
        <end position="168"/>
    </location>
</feature>
<feature type="compositionally biased region" description="Basic and acidic residues" evidence="1">
    <location>
        <begin position="141"/>
        <end position="153"/>
    </location>
</feature>
<dbReference type="Gene3D" id="3.40.50.300">
    <property type="entry name" value="P-loop containing nucleotide triphosphate hydrolases"/>
    <property type="match status" value="1"/>
</dbReference>
<evidence type="ECO:0000256" key="1">
    <source>
        <dbReference type="SAM" id="MobiDB-lite"/>
    </source>
</evidence>
<dbReference type="GeneID" id="9687034"/>
<feature type="compositionally biased region" description="Low complexity" evidence="1">
    <location>
        <begin position="1"/>
        <end position="17"/>
    </location>
</feature>
<feature type="region of interest" description="Disordered" evidence="1">
    <location>
        <begin position="485"/>
        <end position="528"/>
    </location>
</feature>
<feature type="region of interest" description="Disordered" evidence="1">
    <location>
        <begin position="1"/>
        <end position="195"/>
    </location>
</feature>
<gene>
    <name evidence="2" type="ORF">MICPUCDRAFT_41491</name>
</gene>
<dbReference type="AlphaFoldDB" id="C1N095"/>
<sequence>MHVASRVAWTPVAAPRAARPRRASPPTTTSARRRRVTNGVVVPRGLREEVGTDAFADALRVLGGGKEPPRRRRDDAATRSTDRGKKREGDAAKTPAASASASGEKRRSGKNDEKTSSSSDATTKTTTTTTKTKTTTKTPRPLKDGAREEERSKPKPKPKRGRRGRRGRGGGASANASTSRSDDVARENDDGWRKSSKEQLAMRVDAFASHAEALLALEREAEAASAAKLIQESCVETAEGPYDVLAAVGEGTSVGRTGALMEGLQLVATSPGPGNKSVFFNLRAIDGKALPPSAIGIGDRVAVVVVTGDACAIGDGSNPGNDGSNPNDERRPLIEAVVYKIESTAGKVTIEIDKATASDEPLAGQVLRLVRIPDAVTYERQLAALKTLRNVPRSRTKPHAPSLNIVRALFARRRCPPLATAPQGDEGSTEATTAAASEEEEASAIDVDAMDAMNANAGVVGFFAAAVADDADWGKKKIRRVDVDALPPLKRRDGRGRSKGSNPEDSSSDPASSSIDDDDDDVDDGLDDAQRLAVRAALTESAPAVKSSRGIVNDVGL</sequence>
<reference evidence="2 3" key="1">
    <citation type="journal article" date="2009" name="Science">
        <title>Green evolution and dynamic adaptations revealed by genomes of the marine picoeukaryotes Micromonas.</title>
        <authorList>
            <person name="Worden A.Z."/>
            <person name="Lee J.H."/>
            <person name="Mock T."/>
            <person name="Rouze P."/>
            <person name="Simmons M.P."/>
            <person name="Aerts A.L."/>
            <person name="Allen A.E."/>
            <person name="Cuvelier M.L."/>
            <person name="Derelle E."/>
            <person name="Everett M.V."/>
            <person name="Foulon E."/>
            <person name="Grimwood J."/>
            <person name="Gundlach H."/>
            <person name="Henrissat B."/>
            <person name="Napoli C."/>
            <person name="McDonald S.M."/>
            <person name="Parker M.S."/>
            <person name="Rombauts S."/>
            <person name="Salamov A."/>
            <person name="Von Dassow P."/>
            <person name="Badger J.H."/>
            <person name="Coutinho P.M."/>
            <person name="Demir E."/>
            <person name="Dubchak I."/>
            <person name="Gentemann C."/>
            <person name="Eikrem W."/>
            <person name="Gready J.E."/>
            <person name="John U."/>
            <person name="Lanier W."/>
            <person name="Lindquist E.A."/>
            <person name="Lucas S."/>
            <person name="Mayer K.F."/>
            <person name="Moreau H."/>
            <person name="Not F."/>
            <person name="Otillar R."/>
            <person name="Panaud O."/>
            <person name="Pangilinan J."/>
            <person name="Paulsen I."/>
            <person name="Piegu B."/>
            <person name="Poliakov A."/>
            <person name="Robbens S."/>
            <person name="Schmutz J."/>
            <person name="Toulza E."/>
            <person name="Wyss T."/>
            <person name="Zelensky A."/>
            <person name="Zhou K."/>
            <person name="Armbrust E.V."/>
            <person name="Bhattacharya D."/>
            <person name="Goodenough U.W."/>
            <person name="Van de Peer Y."/>
            <person name="Grigoriev I.V."/>
        </authorList>
    </citation>
    <scope>NUCLEOTIDE SEQUENCE [LARGE SCALE GENOMIC DNA]</scope>
    <source>
        <strain evidence="2 3">CCMP1545</strain>
    </source>
</reference>
<keyword evidence="3" id="KW-1185">Reference proteome</keyword>
<dbReference type="Gene3D" id="2.40.30.270">
    <property type="match status" value="1"/>
</dbReference>
<accession>C1N095</accession>
<feature type="region of interest" description="Disordered" evidence="1">
    <location>
        <begin position="417"/>
        <end position="442"/>
    </location>
</feature>
<feature type="compositionally biased region" description="Low complexity" evidence="1">
    <location>
        <begin position="92"/>
        <end position="102"/>
    </location>
</feature>
<feature type="compositionally biased region" description="Basic and acidic residues" evidence="1">
    <location>
        <begin position="103"/>
        <end position="115"/>
    </location>
</feature>
<dbReference type="Proteomes" id="UP000001876">
    <property type="component" value="Unassembled WGS sequence"/>
</dbReference>
<feature type="compositionally biased region" description="Acidic residues" evidence="1">
    <location>
        <begin position="515"/>
        <end position="527"/>
    </location>
</feature>
<evidence type="ECO:0000313" key="2">
    <source>
        <dbReference type="EMBL" id="EEH53987.1"/>
    </source>
</evidence>
<evidence type="ECO:0000313" key="3">
    <source>
        <dbReference type="Proteomes" id="UP000001876"/>
    </source>
</evidence>